<dbReference type="Gene3D" id="3.10.450.390">
    <property type="entry name" value="Protein of unknown function DUF3889"/>
    <property type="match status" value="1"/>
</dbReference>
<evidence type="ECO:0000313" key="1">
    <source>
        <dbReference type="EMBL" id="MFC4558206.1"/>
    </source>
</evidence>
<dbReference type="InterPro" id="IPR024987">
    <property type="entry name" value="DUF3889"/>
</dbReference>
<gene>
    <name evidence="1" type="ORF">ACFO3D_08270</name>
</gene>
<proteinExistence type="predicted"/>
<sequence length="111" mass="12919">MRKVIILTGLLLLMIPVSGTVISSEQVNMEKEVPSYAKWGRLAMKETMAKYPNAEIVDYLHRGSQVSNDKTTQQFKLWLRENDREFGVFIDITYNTETEEVVDITFRETDR</sequence>
<comment type="caution">
    <text evidence="1">The sequence shown here is derived from an EMBL/GenBank/DDBJ whole genome shotgun (WGS) entry which is preliminary data.</text>
</comment>
<reference evidence="2" key="1">
    <citation type="journal article" date="2019" name="Int. J. Syst. Evol. Microbiol.">
        <title>The Global Catalogue of Microorganisms (GCM) 10K type strain sequencing project: providing services to taxonomists for standard genome sequencing and annotation.</title>
        <authorList>
            <consortium name="The Broad Institute Genomics Platform"/>
            <consortium name="The Broad Institute Genome Sequencing Center for Infectious Disease"/>
            <person name="Wu L."/>
            <person name="Ma J."/>
        </authorList>
    </citation>
    <scope>NUCLEOTIDE SEQUENCE [LARGE SCALE GENOMIC DNA]</scope>
    <source>
        <strain evidence="2">CGMCC 4.7426</strain>
    </source>
</reference>
<name>A0ABV9DHK8_9BACI</name>
<evidence type="ECO:0000313" key="2">
    <source>
        <dbReference type="Proteomes" id="UP001595989"/>
    </source>
</evidence>
<protein>
    <submittedName>
        <fullName evidence="1">DUF3889 domain-containing protein</fullName>
    </submittedName>
</protein>
<accession>A0ABV9DHK8</accession>
<keyword evidence="2" id="KW-1185">Reference proteome</keyword>
<dbReference type="Proteomes" id="UP001595989">
    <property type="component" value="Unassembled WGS sequence"/>
</dbReference>
<dbReference type="EMBL" id="JBHSFU010000004">
    <property type="protein sequence ID" value="MFC4558206.1"/>
    <property type="molecule type" value="Genomic_DNA"/>
</dbReference>
<dbReference type="Pfam" id="PF13028">
    <property type="entry name" value="DUF3889"/>
    <property type="match status" value="1"/>
</dbReference>
<organism evidence="1 2">
    <name type="scientific">Virgibacillus kekensis</name>
    <dbReference type="NCBI Taxonomy" id="202261"/>
    <lineage>
        <taxon>Bacteria</taxon>
        <taxon>Bacillati</taxon>
        <taxon>Bacillota</taxon>
        <taxon>Bacilli</taxon>
        <taxon>Bacillales</taxon>
        <taxon>Bacillaceae</taxon>
        <taxon>Virgibacillus</taxon>
    </lineage>
</organism>
<dbReference type="RefSeq" id="WP_390294684.1">
    <property type="nucleotide sequence ID" value="NZ_JBHSFU010000004.1"/>
</dbReference>